<dbReference type="EMBL" id="LOSJ02000001">
    <property type="protein sequence ID" value="PNM63818.1"/>
    <property type="molecule type" value="Genomic_DNA"/>
</dbReference>
<keyword evidence="1" id="KW-0547">Nucleotide-binding</keyword>
<dbReference type="GO" id="GO:0004386">
    <property type="term" value="F:helicase activity"/>
    <property type="evidence" value="ECO:0007669"/>
    <property type="project" value="UniProtKB-KW"/>
</dbReference>
<dbReference type="Proteomes" id="UP000053748">
    <property type="component" value="Unassembled WGS sequence"/>
</dbReference>
<keyword evidence="2" id="KW-1185">Reference proteome</keyword>
<keyword evidence="1" id="KW-0067">ATP-binding</keyword>
<gene>
    <name evidence="1" type="ORF">AL544_002345</name>
</gene>
<accession>A0A2J9VJ65</accession>
<dbReference type="RefSeq" id="WP_001066474.1">
    <property type="nucleotide sequence ID" value="NZ_CAWMSS010000002.1"/>
</dbReference>
<proteinExistence type="predicted"/>
<reference evidence="1" key="1">
    <citation type="submission" date="2017-12" db="EMBL/GenBank/DDBJ databases">
        <title>FDA dAtabase for Regulatory Grade micrObial Sequences (FDA-ARGOS): Supporting development and validation of Infectious Disease Dx tests.</title>
        <authorList>
            <person name="Hoffmann M."/>
            <person name="Allard M."/>
            <person name="Evans P."/>
            <person name="Brown E."/>
            <person name="Tallon L.J."/>
            <person name="Sadzewicz L."/>
            <person name="Sengamalay N."/>
            <person name="Ott S."/>
            <person name="Godinez A."/>
            <person name="Nagaraj S."/>
            <person name="Vavikolanu K."/>
            <person name="Aluvathingal J."/>
            <person name="Nadendla S."/>
            <person name="Hobson J."/>
            <person name="Sichtig H."/>
        </authorList>
    </citation>
    <scope>NUCLEOTIDE SEQUENCE [LARGE SCALE GENOMIC DNA]</scope>
    <source>
        <strain evidence="1">FDAARGOS_113</strain>
    </source>
</reference>
<keyword evidence="1" id="KW-0378">Hydrolase</keyword>
<protein>
    <submittedName>
        <fullName evidence="1">RNA helicase</fullName>
    </submittedName>
</protein>
<organism evidence="1 2">
    <name type="scientific">Vibrio mimicus</name>
    <dbReference type="NCBI Taxonomy" id="674"/>
    <lineage>
        <taxon>Bacteria</taxon>
        <taxon>Pseudomonadati</taxon>
        <taxon>Pseudomonadota</taxon>
        <taxon>Gammaproteobacteria</taxon>
        <taxon>Vibrionales</taxon>
        <taxon>Vibrionaceae</taxon>
        <taxon>Vibrio</taxon>
    </lineage>
</organism>
<keyword evidence="1" id="KW-0347">Helicase</keyword>
<evidence type="ECO:0000313" key="2">
    <source>
        <dbReference type="Proteomes" id="UP000053748"/>
    </source>
</evidence>
<evidence type="ECO:0000313" key="1">
    <source>
        <dbReference type="EMBL" id="PNM63818.1"/>
    </source>
</evidence>
<sequence>MNNTNSLCGLIMPISAIDGCNEQHWLDVKQILTEAIELSGYSANLVSYADDVGIIQKRIIQNLYENPIVVCDVSGKNPNVMFELGMRLAFDKPTIIVKDDKTSYSFDTSPIEHLEYPRDLRFKKIVDFKDELAKKIKATVEKSNTDPGYTTFLKHFGTFTVAKLDSKEVSKEDYIIEEIKELKKYINAQFFNRNNATSYYGKYPQSVLRDIVESLISSEIERLDISGDKINDNFFLKLKNKLINSDKIRQYFASEDEFNHVFDKVVTRLYENQVDLFN</sequence>
<name>A0A2J9VJ65_VIBMI</name>
<dbReference type="AlphaFoldDB" id="A0A2J9VJ65"/>
<comment type="caution">
    <text evidence="1">The sequence shown here is derived from an EMBL/GenBank/DDBJ whole genome shotgun (WGS) entry which is preliminary data.</text>
</comment>
<dbReference type="OrthoDB" id="5180013at2"/>